<evidence type="ECO:0000313" key="4">
    <source>
        <dbReference type="Proteomes" id="UP000005408"/>
    </source>
</evidence>
<dbReference type="EnsemblMetazoa" id="G19563.1">
    <property type="protein sequence ID" value="G19563.1:cds"/>
    <property type="gene ID" value="G19563"/>
</dbReference>
<sequence length="232" mass="26672">MPKISHLNTECLKLIVLFLSVLELYVFGDESSCIDVTHVEYVNSCPLTEQEWRIAEAIKNCSSKVPICHNLGKWKYHCLRNHYKNQTVQLCGRPQKINGYSCAEYNVGGDVIQENYDTSCKQSTPPCPFQYSSDEVYKYTICIETMIEDQSKTNPPSTTLGTLDPNEDKTPYLRELPLIAMLAILLILLACYVIYRKCEKQEEPMSTVEELCFIKTENVQPMFHNHGIKREI</sequence>
<protein>
    <submittedName>
        <fullName evidence="3">Uncharacterized protein</fullName>
    </submittedName>
</protein>
<evidence type="ECO:0000256" key="1">
    <source>
        <dbReference type="SAM" id="Phobius"/>
    </source>
</evidence>
<keyword evidence="4" id="KW-1185">Reference proteome</keyword>
<keyword evidence="1" id="KW-1133">Transmembrane helix</keyword>
<reference evidence="3" key="1">
    <citation type="submission" date="2022-08" db="UniProtKB">
        <authorList>
            <consortium name="EnsemblMetazoa"/>
        </authorList>
    </citation>
    <scope>IDENTIFICATION</scope>
    <source>
        <strain evidence="3">05x7-T-G4-1.051#20</strain>
    </source>
</reference>
<keyword evidence="1" id="KW-0472">Membrane</keyword>
<dbReference type="Proteomes" id="UP000005408">
    <property type="component" value="Unassembled WGS sequence"/>
</dbReference>
<feature type="transmembrane region" description="Helical" evidence="1">
    <location>
        <begin position="176"/>
        <end position="195"/>
    </location>
</feature>
<feature type="signal peptide" evidence="2">
    <location>
        <begin position="1"/>
        <end position="28"/>
    </location>
</feature>
<name>A0A8W8JJK1_MAGGI</name>
<dbReference type="AlphaFoldDB" id="A0A8W8JJK1"/>
<evidence type="ECO:0000256" key="2">
    <source>
        <dbReference type="SAM" id="SignalP"/>
    </source>
</evidence>
<feature type="chain" id="PRO_5036447315" evidence="2">
    <location>
        <begin position="29"/>
        <end position="232"/>
    </location>
</feature>
<keyword evidence="1" id="KW-0812">Transmembrane</keyword>
<accession>A0A8W8JJK1</accession>
<keyword evidence="2" id="KW-0732">Signal</keyword>
<evidence type="ECO:0000313" key="3">
    <source>
        <dbReference type="EnsemblMetazoa" id="G19563.1:cds"/>
    </source>
</evidence>
<organism evidence="3 4">
    <name type="scientific">Magallana gigas</name>
    <name type="common">Pacific oyster</name>
    <name type="synonym">Crassostrea gigas</name>
    <dbReference type="NCBI Taxonomy" id="29159"/>
    <lineage>
        <taxon>Eukaryota</taxon>
        <taxon>Metazoa</taxon>
        <taxon>Spiralia</taxon>
        <taxon>Lophotrochozoa</taxon>
        <taxon>Mollusca</taxon>
        <taxon>Bivalvia</taxon>
        <taxon>Autobranchia</taxon>
        <taxon>Pteriomorphia</taxon>
        <taxon>Ostreida</taxon>
        <taxon>Ostreoidea</taxon>
        <taxon>Ostreidae</taxon>
        <taxon>Magallana</taxon>
    </lineage>
</organism>
<proteinExistence type="predicted"/>